<dbReference type="AlphaFoldDB" id="A0A2N0BGZ9"/>
<dbReference type="SUPFAM" id="SSF103359">
    <property type="entry name" value="Suppressor of Fused, N-terminal domain"/>
    <property type="match status" value="1"/>
</dbReference>
<dbReference type="PANTHER" id="PTHR10928">
    <property type="entry name" value="SUPPRESSOR OF FUSED"/>
    <property type="match status" value="1"/>
</dbReference>
<dbReference type="InterPro" id="IPR020941">
    <property type="entry name" value="SUFU-like_domain"/>
</dbReference>
<evidence type="ECO:0000313" key="3">
    <source>
        <dbReference type="EMBL" id="PJZ92156.1"/>
    </source>
</evidence>
<comment type="caution">
    <text evidence="3">The sequence shown here is derived from an EMBL/GenBank/DDBJ whole genome shotgun (WGS) entry which is preliminary data.</text>
</comment>
<sequence>MGLFSKIFRSGQTEEAQSPEEVDDRGWSAIDEITDQIYPSQRLPSAISPKIYPNHDATGKHVLYQASVFDLPDQWLYVSYGCSELFEKEWSDPNVSGLGYELTFRLSKKNAPNPPVWPMVLMNDIAYYGMEGALLGPGHSLNFGRPIDENETTLLTGILLATDPELPSIETPNGKLYFLLLYGIDEGTLTKIKRNGSSQSIVSEVSLKNKDWITEIE</sequence>
<dbReference type="RefSeq" id="WP_100748022.1">
    <property type="nucleotide sequence ID" value="NZ_NPEF02000019.1"/>
</dbReference>
<dbReference type="Pfam" id="PF05076">
    <property type="entry name" value="SUFU"/>
    <property type="match status" value="1"/>
</dbReference>
<dbReference type="GO" id="GO:0005737">
    <property type="term" value="C:cytoplasm"/>
    <property type="evidence" value="ECO:0007669"/>
    <property type="project" value="TreeGrafter"/>
</dbReference>
<proteinExistence type="predicted"/>
<evidence type="ECO:0000259" key="1">
    <source>
        <dbReference type="Pfam" id="PF05076"/>
    </source>
</evidence>
<reference evidence="3" key="1">
    <citation type="submission" date="2017-07" db="EMBL/GenBank/DDBJ databases">
        <title>Leptospira spp. isolated from tropical soils.</title>
        <authorList>
            <person name="Thibeaux R."/>
            <person name="Iraola G."/>
            <person name="Ferres I."/>
            <person name="Bierque E."/>
            <person name="Girault D."/>
            <person name="Soupe-Gilbert M.-E."/>
            <person name="Picardeau M."/>
            <person name="Goarant C."/>
        </authorList>
    </citation>
    <scope>NUCLEOTIDE SEQUENCE [LARGE SCALE GENOMIC DNA]</scope>
    <source>
        <strain evidence="3">ATI7-C-A5</strain>
    </source>
</reference>
<gene>
    <name evidence="2" type="ORF">CH379_015975</name>
    <name evidence="3" type="ORF">CH379_14730</name>
</gene>
<evidence type="ECO:0000313" key="4">
    <source>
        <dbReference type="Proteomes" id="UP000232122"/>
    </source>
</evidence>
<dbReference type="InterPro" id="IPR007768">
    <property type="entry name" value="Suppressor_of_fused"/>
</dbReference>
<dbReference type="Proteomes" id="UP000232122">
    <property type="component" value="Unassembled WGS sequence"/>
</dbReference>
<name>A0A2N0BGZ9_9LEPT</name>
<dbReference type="EMBL" id="NPEF02000019">
    <property type="protein sequence ID" value="MDV6237130.1"/>
    <property type="molecule type" value="Genomic_DNA"/>
</dbReference>
<dbReference type="OrthoDB" id="9023549at2"/>
<feature type="domain" description="Suppressor of fused-like" evidence="1">
    <location>
        <begin position="72"/>
        <end position="214"/>
    </location>
</feature>
<accession>A0A2N0BGZ9</accession>
<accession>A0A2N0B6K3</accession>
<dbReference type="InterPro" id="IPR037181">
    <property type="entry name" value="SUFU_N"/>
</dbReference>
<evidence type="ECO:0000313" key="2">
    <source>
        <dbReference type="EMBL" id="MDV6237130.1"/>
    </source>
</evidence>
<protein>
    <submittedName>
        <fullName evidence="2">Suppressor of fused domain protein</fullName>
    </submittedName>
    <submittedName>
        <fullName evidence="3">Suppressor of fused protein</fullName>
    </submittedName>
</protein>
<reference evidence="2 4" key="2">
    <citation type="journal article" date="2018" name="Microb. Genom.">
        <title>Deciphering the unexplored Leptospira diversity from soils uncovers genomic evolution to virulence.</title>
        <authorList>
            <person name="Thibeaux R."/>
            <person name="Iraola G."/>
            <person name="Ferres I."/>
            <person name="Bierque E."/>
            <person name="Girault D."/>
            <person name="Soupe-Gilbert M.E."/>
            <person name="Picardeau M."/>
            <person name="Goarant C."/>
        </authorList>
    </citation>
    <scope>NUCLEOTIDE SEQUENCE [LARGE SCALE GENOMIC DNA]</scope>
    <source>
        <strain evidence="2 4">ATI7-C-A5</strain>
    </source>
</reference>
<reference evidence="2" key="3">
    <citation type="submission" date="2023-10" db="EMBL/GenBank/DDBJ databases">
        <authorList>
            <person name="Picardeau M."/>
            <person name="Thibeaux R."/>
        </authorList>
    </citation>
    <scope>NUCLEOTIDE SEQUENCE</scope>
    <source>
        <strain evidence="2">ATI7-C-A5</strain>
    </source>
</reference>
<dbReference type="EMBL" id="NPEF01000166">
    <property type="protein sequence ID" value="PJZ92156.1"/>
    <property type="molecule type" value="Genomic_DNA"/>
</dbReference>
<keyword evidence="4" id="KW-1185">Reference proteome</keyword>
<dbReference type="PANTHER" id="PTHR10928:SF2">
    <property type="entry name" value="SUPPRESSOR OF FUSED HOMOLOG"/>
    <property type="match status" value="1"/>
</dbReference>
<organism evidence="3">
    <name type="scientific">Leptospira ellisii</name>
    <dbReference type="NCBI Taxonomy" id="2023197"/>
    <lineage>
        <taxon>Bacteria</taxon>
        <taxon>Pseudomonadati</taxon>
        <taxon>Spirochaetota</taxon>
        <taxon>Spirochaetia</taxon>
        <taxon>Leptospirales</taxon>
        <taxon>Leptospiraceae</taxon>
        <taxon>Leptospira</taxon>
    </lineage>
</organism>